<dbReference type="Proteomes" id="UP000003107">
    <property type="component" value="Unassembled WGS sequence"/>
</dbReference>
<evidence type="ECO:0000313" key="2">
    <source>
        <dbReference type="Proteomes" id="UP000003107"/>
    </source>
</evidence>
<gene>
    <name evidence="1" type="ORF">CAMSH0001_1325</name>
</gene>
<evidence type="ECO:0000313" key="1">
    <source>
        <dbReference type="EMBL" id="EET78721.1"/>
    </source>
</evidence>
<organism evidence="1 2">
    <name type="scientific">Campylobacter showae RM3277</name>
    <dbReference type="NCBI Taxonomy" id="553219"/>
    <lineage>
        <taxon>Bacteria</taxon>
        <taxon>Pseudomonadati</taxon>
        <taxon>Campylobacterota</taxon>
        <taxon>Epsilonproteobacteria</taxon>
        <taxon>Campylobacterales</taxon>
        <taxon>Campylobacteraceae</taxon>
        <taxon>Campylobacter</taxon>
    </lineage>
</organism>
<protein>
    <submittedName>
        <fullName evidence="1">Uncharacterized protein</fullName>
    </submittedName>
</protein>
<reference evidence="1 2" key="1">
    <citation type="submission" date="2009-07" db="EMBL/GenBank/DDBJ databases">
        <authorList>
            <person name="Madupu R."/>
            <person name="Sebastian Y."/>
            <person name="Durkin A.S."/>
            <person name="Torralba M."/>
            <person name="Methe B."/>
            <person name="Sutton G.G."/>
            <person name="Strausberg R.L."/>
            <person name="Nelson K.E."/>
        </authorList>
    </citation>
    <scope>NUCLEOTIDE SEQUENCE [LARGE SCALE GENOMIC DNA]</scope>
    <source>
        <strain evidence="1 2">RM3277</strain>
    </source>
</reference>
<sequence>MSSAKFAALNEILNFIPAPRSLLNFISLLRSVAARAVLAR</sequence>
<comment type="caution">
    <text evidence="1">The sequence shown here is derived from an EMBL/GenBank/DDBJ whole genome shotgun (WGS) entry which is preliminary data.</text>
</comment>
<dbReference type="EMBL" id="ACVQ01000032">
    <property type="protein sequence ID" value="EET78721.1"/>
    <property type="molecule type" value="Genomic_DNA"/>
</dbReference>
<dbReference type="AlphaFoldDB" id="C6RIH8"/>
<name>C6RIH8_9BACT</name>
<keyword evidence="2" id="KW-1185">Reference proteome</keyword>
<proteinExistence type="predicted"/>
<dbReference type="STRING" id="553219.CAMSH0001_1325"/>
<accession>C6RIH8</accession>